<name>A0A0C3NRE3_PISTI</name>
<dbReference type="OrthoDB" id="2142724at2759"/>
<dbReference type="GO" id="GO:0003676">
    <property type="term" value="F:nucleic acid binding"/>
    <property type="evidence" value="ECO:0007669"/>
    <property type="project" value="InterPro"/>
</dbReference>
<evidence type="ECO:0000313" key="2">
    <source>
        <dbReference type="EMBL" id="KIN97848.1"/>
    </source>
</evidence>
<evidence type="ECO:0000313" key="3">
    <source>
        <dbReference type="Proteomes" id="UP000054217"/>
    </source>
</evidence>
<feature type="domain" description="Tc1-like transposase DDE" evidence="1">
    <location>
        <begin position="24"/>
        <end position="125"/>
    </location>
</feature>
<dbReference type="AlphaFoldDB" id="A0A0C3NRE3"/>
<dbReference type="STRING" id="870435.A0A0C3NRE3"/>
<dbReference type="InParanoid" id="A0A0C3NRE3"/>
<reference evidence="2 3" key="1">
    <citation type="submission" date="2014-04" db="EMBL/GenBank/DDBJ databases">
        <authorList>
            <consortium name="DOE Joint Genome Institute"/>
            <person name="Kuo A."/>
            <person name="Kohler A."/>
            <person name="Costa M.D."/>
            <person name="Nagy L.G."/>
            <person name="Floudas D."/>
            <person name="Copeland A."/>
            <person name="Barry K.W."/>
            <person name="Cichocki N."/>
            <person name="Veneault-Fourrey C."/>
            <person name="LaButti K."/>
            <person name="Lindquist E.A."/>
            <person name="Lipzen A."/>
            <person name="Lundell T."/>
            <person name="Morin E."/>
            <person name="Murat C."/>
            <person name="Sun H."/>
            <person name="Tunlid A."/>
            <person name="Henrissat B."/>
            <person name="Grigoriev I.V."/>
            <person name="Hibbett D.S."/>
            <person name="Martin F."/>
            <person name="Nordberg H.P."/>
            <person name="Cantor M.N."/>
            <person name="Hua S.X."/>
        </authorList>
    </citation>
    <scope>NUCLEOTIDE SEQUENCE [LARGE SCALE GENOMIC DNA]</scope>
    <source>
        <strain evidence="2 3">Marx 270</strain>
    </source>
</reference>
<dbReference type="Pfam" id="PF13358">
    <property type="entry name" value="DDE_3"/>
    <property type="match status" value="1"/>
</dbReference>
<feature type="non-terminal residue" evidence="2">
    <location>
        <position position="1"/>
    </location>
</feature>
<dbReference type="InterPro" id="IPR038717">
    <property type="entry name" value="Tc1-like_DDE_dom"/>
</dbReference>
<proteinExistence type="predicted"/>
<dbReference type="Proteomes" id="UP000054217">
    <property type="component" value="Unassembled WGS sequence"/>
</dbReference>
<evidence type="ECO:0000259" key="1">
    <source>
        <dbReference type="Pfam" id="PF13358"/>
    </source>
</evidence>
<dbReference type="PANTHER" id="PTHR46564:SF1">
    <property type="entry name" value="TRANSPOSASE"/>
    <property type="match status" value="1"/>
</dbReference>
<gene>
    <name evidence="2" type="ORF">M404DRAFT_159410</name>
</gene>
<keyword evidence="3" id="KW-1185">Reference proteome</keyword>
<protein>
    <recommendedName>
        <fullName evidence="1">Tc1-like transposase DDE domain-containing protein</fullName>
    </recommendedName>
</protein>
<organism evidence="2 3">
    <name type="scientific">Pisolithus tinctorius Marx 270</name>
    <dbReference type="NCBI Taxonomy" id="870435"/>
    <lineage>
        <taxon>Eukaryota</taxon>
        <taxon>Fungi</taxon>
        <taxon>Dikarya</taxon>
        <taxon>Basidiomycota</taxon>
        <taxon>Agaricomycotina</taxon>
        <taxon>Agaricomycetes</taxon>
        <taxon>Agaricomycetidae</taxon>
        <taxon>Boletales</taxon>
        <taxon>Sclerodermatineae</taxon>
        <taxon>Pisolithaceae</taxon>
        <taxon>Pisolithus</taxon>
    </lineage>
</organism>
<sequence length="139" mass="15813">VAAERSAQKCLEYLTQIGNYEAEQLVFVDESSVDCRTTYRSHAWSIRGMKAQCKAFFVHVLPALSLRDGIMHCEVVEGSFCMETFTLFIKWLLNKMQPFPALNSVIVMDNCSIHKHPDIVALIESRYCAIFSLGFINID</sequence>
<dbReference type="HOGENOM" id="CLU_056788_11_1_1"/>
<dbReference type="Gene3D" id="3.30.420.10">
    <property type="entry name" value="Ribonuclease H-like superfamily/Ribonuclease H"/>
    <property type="match status" value="1"/>
</dbReference>
<accession>A0A0C3NRE3</accession>
<reference evidence="3" key="2">
    <citation type="submission" date="2015-01" db="EMBL/GenBank/DDBJ databases">
        <title>Evolutionary Origins and Diversification of the Mycorrhizal Mutualists.</title>
        <authorList>
            <consortium name="DOE Joint Genome Institute"/>
            <consortium name="Mycorrhizal Genomics Consortium"/>
            <person name="Kohler A."/>
            <person name="Kuo A."/>
            <person name="Nagy L.G."/>
            <person name="Floudas D."/>
            <person name="Copeland A."/>
            <person name="Barry K.W."/>
            <person name="Cichocki N."/>
            <person name="Veneault-Fourrey C."/>
            <person name="LaButti K."/>
            <person name="Lindquist E.A."/>
            <person name="Lipzen A."/>
            <person name="Lundell T."/>
            <person name="Morin E."/>
            <person name="Murat C."/>
            <person name="Riley R."/>
            <person name="Ohm R."/>
            <person name="Sun H."/>
            <person name="Tunlid A."/>
            <person name="Henrissat B."/>
            <person name="Grigoriev I.V."/>
            <person name="Hibbett D.S."/>
            <person name="Martin F."/>
        </authorList>
    </citation>
    <scope>NUCLEOTIDE SEQUENCE [LARGE SCALE GENOMIC DNA]</scope>
    <source>
        <strain evidence="3">Marx 270</strain>
    </source>
</reference>
<dbReference type="PANTHER" id="PTHR46564">
    <property type="entry name" value="TRANSPOSASE"/>
    <property type="match status" value="1"/>
</dbReference>
<dbReference type="InterPro" id="IPR036397">
    <property type="entry name" value="RNaseH_sf"/>
</dbReference>
<dbReference type="EMBL" id="KN832023">
    <property type="protein sequence ID" value="KIN97848.1"/>
    <property type="molecule type" value="Genomic_DNA"/>
</dbReference>